<dbReference type="EMBL" id="CADCWH010000076">
    <property type="protein sequence ID" value="CAA9545605.1"/>
    <property type="molecule type" value="Genomic_DNA"/>
</dbReference>
<feature type="region of interest" description="Disordered" evidence="1">
    <location>
        <begin position="40"/>
        <end position="60"/>
    </location>
</feature>
<organism evidence="2">
    <name type="scientific">uncultured Thermomicrobiales bacterium</name>
    <dbReference type="NCBI Taxonomy" id="1645740"/>
    <lineage>
        <taxon>Bacteria</taxon>
        <taxon>Pseudomonadati</taxon>
        <taxon>Thermomicrobiota</taxon>
        <taxon>Thermomicrobia</taxon>
        <taxon>Thermomicrobiales</taxon>
        <taxon>environmental samples</taxon>
    </lineage>
</organism>
<accession>A0A6J4UAP3</accession>
<proteinExistence type="predicted"/>
<evidence type="ECO:0000256" key="1">
    <source>
        <dbReference type="SAM" id="MobiDB-lite"/>
    </source>
</evidence>
<evidence type="ECO:0000313" key="2">
    <source>
        <dbReference type="EMBL" id="CAA9545605.1"/>
    </source>
</evidence>
<dbReference type="AlphaFoldDB" id="A0A6J4UAP3"/>
<protein>
    <submittedName>
        <fullName evidence="2">Uncharacterized protein</fullName>
    </submittedName>
</protein>
<sequence length="60" mass="6366">MVRTAIAVSLALAIPFGGVSTVCHLDDQVRLRKELERGITWSMPPDPPLRPAGSARSGPA</sequence>
<name>A0A6J4UAP3_9BACT</name>
<reference evidence="2" key="1">
    <citation type="submission" date="2020-02" db="EMBL/GenBank/DDBJ databases">
        <authorList>
            <person name="Meier V. D."/>
        </authorList>
    </citation>
    <scope>NUCLEOTIDE SEQUENCE</scope>
    <source>
        <strain evidence="2">AVDCRST_MAG70</strain>
    </source>
</reference>
<gene>
    <name evidence="2" type="ORF">AVDCRST_MAG70-481</name>
</gene>